<dbReference type="Proteomes" id="UP000800094">
    <property type="component" value="Unassembled WGS sequence"/>
</dbReference>
<dbReference type="AlphaFoldDB" id="A0A6A6IYC4"/>
<dbReference type="GeneID" id="54573047"/>
<reference evidence="1" key="1">
    <citation type="journal article" date="2020" name="Stud. Mycol.">
        <title>101 Dothideomycetes genomes: a test case for predicting lifestyles and emergence of pathogens.</title>
        <authorList>
            <person name="Haridas S."/>
            <person name="Albert R."/>
            <person name="Binder M."/>
            <person name="Bloem J."/>
            <person name="Labutti K."/>
            <person name="Salamov A."/>
            <person name="Andreopoulos B."/>
            <person name="Baker S."/>
            <person name="Barry K."/>
            <person name="Bills G."/>
            <person name="Bluhm B."/>
            <person name="Cannon C."/>
            <person name="Castanera R."/>
            <person name="Culley D."/>
            <person name="Daum C."/>
            <person name="Ezra D."/>
            <person name="Gonzalez J."/>
            <person name="Henrissat B."/>
            <person name="Kuo A."/>
            <person name="Liang C."/>
            <person name="Lipzen A."/>
            <person name="Lutzoni F."/>
            <person name="Magnuson J."/>
            <person name="Mondo S."/>
            <person name="Nolan M."/>
            <person name="Ohm R."/>
            <person name="Pangilinan J."/>
            <person name="Park H.-J."/>
            <person name="Ramirez L."/>
            <person name="Alfaro M."/>
            <person name="Sun H."/>
            <person name="Tritt A."/>
            <person name="Yoshinaga Y."/>
            <person name="Zwiers L.-H."/>
            <person name="Turgeon B."/>
            <person name="Goodwin S."/>
            <person name="Spatafora J."/>
            <person name="Crous P."/>
            <person name="Grigoriev I."/>
        </authorList>
    </citation>
    <scope>NUCLEOTIDE SEQUENCE</scope>
    <source>
        <strain evidence="1">CBS 122368</strain>
    </source>
</reference>
<gene>
    <name evidence="1" type="ORF">BU26DRAFT_134791</name>
</gene>
<evidence type="ECO:0000313" key="1">
    <source>
        <dbReference type="EMBL" id="KAF2254183.1"/>
    </source>
</evidence>
<accession>A0A6A6IYC4</accession>
<protein>
    <submittedName>
        <fullName evidence="1">Uncharacterized protein</fullName>
    </submittedName>
</protein>
<name>A0A6A6IYC4_9PLEO</name>
<dbReference type="EMBL" id="ML987190">
    <property type="protein sequence ID" value="KAF2254183.1"/>
    <property type="molecule type" value="Genomic_DNA"/>
</dbReference>
<proteinExistence type="predicted"/>
<keyword evidence="2" id="KW-1185">Reference proteome</keyword>
<organism evidence="1 2">
    <name type="scientific">Trematosphaeria pertusa</name>
    <dbReference type="NCBI Taxonomy" id="390896"/>
    <lineage>
        <taxon>Eukaryota</taxon>
        <taxon>Fungi</taxon>
        <taxon>Dikarya</taxon>
        <taxon>Ascomycota</taxon>
        <taxon>Pezizomycotina</taxon>
        <taxon>Dothideomycetes</taxon>
        <taxon>Pleosporomycetidae</taxon>
        <taxon>Pleosporales</taxon>
        <taxon>Massarineae</taxon>
        <taxon>Trematosphaeriaceae</taxon>
        <taxon>Trematosphaeria</taxon>
    </lineage>
</organism>
<dbReference type="RefSeq" id="XP_033689187.1">
    <property type="nucleotide sequence ID" value="XM_033819717.1"/>
</dbReference>
<sequence>MLQLRSRKGGGLCCTLRRHCVLFLGRTDEHALRRRSSRQGSSLLHRLDSVRKYAYITPEFLEAGALVGIATLFPPVRSCTMETRNAGSDLHHLLFFRFTSPQPNAMRLWRPCRAAPLTRPCHCMKAFALSLWMLAEPNRTRIGEKSVREARLASFLRASGDSWRVGRQTISIALGWPVSSTSRSRYAAHLAGGHWFRRIEFASTCAAPSFRWISPKCRLHGCRHPCHGLMKRS</sequence>
<evidence type="ECO:0000313" key="2">
    <source>
        <dbReference type="Proteomes" id="UP000800094"/>
    </source>
</evidence>